<proteinExistence type="predicted"/>
<gene>
    <name evidence="3" type="ORF">OHK93_006386</name>
</gene>
<evidence type="ECO:0000313" key="3">
    <source>
        <dbReference type="EMBL" id="MDI1487118.1"/>
    </source>
</evidence>
<accession>A0AA43QLY0</accession>
<evidence type="ECO:0000256" key="1">
    <source>
        <dbReference type="SAM" id="MobiDB-lite"/>
    </source>
</evidence>
<organism evidence="3 4">
    <name type="scientific">Ramalina farinacea</name>
    <dbReference type="NCBI Taxonomy" id="258253"/>
    <lineage>
        <taxon>Eukaryota</taxon>
        <taxon>Fungi</taxon>
        <taxon>Dikarya</taxon>
        <taxon>Ascomycota</taxon>
        <taxon>Pezizomycotina</taxon>
        <taxon>Lecanoromycetes</taxon>
        <taxon>OSLEUM clade</taxon>
        <taxon>Lecanoromycetidae</taxon>
        <taxon>Lecanorales</taxon>
        <taxon>Lecanorineae</taxon>
        <taxon>Ramalinaceae</taxon>
        <taxon>Ramalina</taxon>
    </lineage>
</organism>
<sequence>MKSHFASHFLTLLTLLLFTLALAEPAPLGFSRQNSPQPQQQQQQPLRPNAQPLQSSNSFDSSSSSSSSSSASSDTKKKFSLSNIFGSSPAPFQCHRTPTTPVLNALKVFLQDLITRHRDDLSSPSSSSSEPFFKVCLGGHEEGDVRPSVVFKEMAKKQVEKLERIVRSQVLSKFPNLVVKRTGKGGLALVQEDGGKLKRRWTW</sequence>
<reference evidence="3" key="1">
    <citation type="journal article" date="2023" name="Genome Biol. Evol.">
        <title>First Whole Genome Sequence and Flow Cytometry Genome Size Data for the Lichen-Forming Fungus Ramalina farinacea (Ascomycota).</title>
        <authorList>
            <person name="Llewellyn T."/>
            <person name="Mian S."/>
            <person name="Hill R."/>
            <person name="Leitch I.J."/>
            <person name="Gaya E."/>
        </authorList>
    </citation>
    <scope>NUCLEOTIDE SEQUENCE</scope>
    <source>
        <strain evidence="3">LIQ254RAFAR</strain>
    </source>
</reference>
<dbReference type="AlphaFoldDB" id="A0AA43QLY0"/>
<feature type="chain" id="PRO_5041369288" evidence="2">
    <location>
        <begin position="24"/>
        <end position="203"/>
    </location>
</feature>
<protein>
    <submittedName>
        <fullName evidence="3">Uncharacterized protein</fullName>
    </submittedName>
</protein>
<feature type="signal peptide" evidence="2">
    <location>
        <begin position="1"/>
        <end position="23"/>
    </location>
</feature>
<evidence type="ECO:0000256" key="2">
    <source>
        <dbReference type="SAM" id="SignalP"/>
    </source>
</evidence>
<feature type="region of interest" description="Disordered" evidence="1">
    <location>
        <begin position="29"/>
        <end position="75"/>
    </location>
</feature>
<dbReference type="EMBL" id="JAPUFD010000005">
    <property type="protein sequence ID" value="MDI1487118.1"/>
    <property type="molecule type" value="Genomic_DNA"/>
</dbReference>
<comment type="caution">
    <text evidence="3">The sequence shown here is derived from an EMBL/GenBank/DDBJ whole genome shotgun (WGS) entry which is preliminary data.</text>
</comment>
<dbReference type="Proteomes" id="UP001161017">
    <property type="component" value="Unassembled WGS sequence"/>
</dbReference>
<name>A0AA43QLY0_9LECA</name>
<feature type="compositionally biased region" description="Low complexity" evidence="1">
    <location>
        <begin position="31"/>
        <end position="73"/>
    </location>
</feature>
<evidence type="ECO:0000313" key="4">
    <source>
        <dbReference type="Proteomes" id="UP001161017"/>
    </source>
</evidence>
<keyword evidence="2" id="KW-0732">Signal</keyword>
<keyword evidence="4" id="KW-1185">Reference proteome</keyword>